<feature type="domain" description="DUF1616" evidence="2">
    <location>
        <begin position="25"/>
        <end position="329"/>
    </location>
</feature>
<dbReference type="OrthoDB" id="82282at2157"/>
<dbReference type="InterPro" id="IPR011674">
    <property type="entry name" value="DUF1616"/>
</dbReference>
<reference evidence="3 4" key="1">
    <citation type="journal article" date="2011" name="J. Bacteriol.">
        <title>Complete genome sequence of Haloarcula hispanica, a model haloarchaeon for studying genetics, metabolism, and virus-host interaction.</title>
        <authorList>
            <person name="Liu H."/>
            <person name="Wu Z."/>
            <person name="Li M."/>
            <person name="Zhang F."/>
            <person name="Zheng H."/>
            <person name="Han J."/>
            <person name="Liu J."/>
            <person name="Zhou J."/>
            <person name="Wang S."/>
            <person name="Xiang H."/>
        </authorList>
    </citation>
    <scope>NUCLEOTIDE SEQUENCE [LARGE SCALE GENOMIC DNA]</scope>
    <source>
        <strain evidence="4">ATCC 33960 / DSM 4426 / JCM 8911 / NBRC 102182 / NCIMB 2187 / VKM B-1755</strain>
        <plasmid evidence="3 4">pHH400</plasmid>
    </source>
</reference>
<keyword evidence="1" id="KW-0812">Transmembrane</keyword>
<dbReference type="EMBL" id="CP002923">
    <property type="protein sequence ID" value="AEM59293.1"/>
    <property type="molecule type" value="Genomic_DNA"/>
</dbReference>
<organism evidence="3 4">
    <name type="scientific">Haloarcula hispanica (strain ATCC 33960 / DSM 4426 / JCM 8911 / NBRC 102182 / NCIMB 2187 / VKM B-1755)</name>
    <dbReference type="NCBI Taxonomy" id="634497"/>
    <lineage>
        <taxon>Archaea</taxon>
        <taxon>Methanobacteriati</taxon>
        <taxon>Methanobacteriota</taxon>
        <taxon>Stenosarchaea group</taxon>
        <taxon>Halobacteria</taxon>
        <taxon>Halobacteriales</taxon>
        <taxon>Haloarculaceae</taxon>
        <taxon>Haloarcula</taxon>
    </lineage>
</organism>
<name>G0I072_HALHT</name>
<feature type="transmembrane region" description="Helical" evidence="1">
    <location>
        <begin position="90"/>
        <end position="113"/>
    </location>
</feature>
<accession>G0I072</accession>
<feature type="transmembrane region" description="Helical" evidence="1">
    <location>
        <begin position="12"/>
        <end position="33"/>
    </location>
</feature>
<sequence>MPDDSTDIKGFLSLSADLILVLLISMAAVIISLRRPNAVPTPIRVTLGFLFIFVLPGYTVLTSLFPAIYSQSAMADEQRITHYPISFAEGVVLTVGLSIAIVPLSVLVLNFVAWPIGPVSTVVTVAALTAVMSGIAIIHRIVDSQSAGVPIERLTSILTGSFQSKPTIRSAAEVITVCLLLLSAGIAGAALTQTNGGEQYTELSILTEEAETGNLTADGYPTSLQVGEQTELVVSVGNHEGQTVQYTVVTRLQSVSTSGGERTVTRATTIDTLSVNVGDGDVSRQAMPITANTVADADRHRLVVLLYKGAPPANPTLENAYRDVHIWINITQ</sequence>
<feature type="transmembrane region" description="Helical" evidence="1">
    <location>
        <begin position="45"/>
        <end position="69"/>
    </location>
</feature>
<protein>
    <recommendedName>
        <fullName evidence="2">DUF1616 domain-containing protein</fullName>
    </recommendedName>
</protein>
<evidence type="ECO:0000256" key="1">
    <source>
        <dbReference type="SAM" id="Phobius"/>
    </source>
</evidence>
<dbReference type="eggNOG" id="arCOG02884">
    <property type="taxonomic scope" value="Archaea"/>
</dbReference>
<gene>
    <name evidence="3" type="ordered locus">HAH_5160</name>
</gene>
<keyword evidence="1" id="KW-1133">Transmembrane helix</keyword>
<proteinExistence type="predicted"/>
<feature type="transmembrane region" description="Helical" evidence="1">
    <location>
        <begin position="171"/>
        <end position="191"/>
    </location>
</feature>
<evidence type="ECO:0000259" key="2">
    <source>
        <dbReference type="Pfam" id="PF07760"/>
    </source>
</evidence>
<dbReference type="Pfam" id="PF07760">
    <property type="entry name" value="DUF1616"/>
    <property type="match status" value="1"/>
</dbReference>
<dbReference type="AlphaFoldDB" id="G0I072"/>
<geneLocation type="plasmid" evidence="3 4">
    <name>pHH400</name>
</geneLocation>
<dbReference type="KEGG" id="hhi:HAH_5160"/>
<dbReference type="Proteomes" id="UP000005629">
    <property type="component" value="Plasmid pHH400"/>
</dbReference>
<keyword evidence="3" id="KW-0614">Plasmid</keyword>
<evidence type="ECO:0000313" key="3">
    <source>
        <dbReference type="EMBL" id="AEM59293.1"/>
    </source>
</evidence>
<keyword evidence="1" id="KW-0472">Membrane</keyword>
<evidence type="ECO:0000313" key="4">
    <source>
        <dbReference type="Proteomes" id="UP000005629"/>
    </source>
</evidence>
<feature type="transmembrane region" description="Helical" evidence="1">
    <location>
        <begin position="119"/>
        <end position="138"/>
    </location>
</feature>
<dbReference type="HOGENOM" id="CLU_047794_1_0_2"/>